<sequence length="333" mass="36555">MDGAAMTVLLDTSTLPARDRADAIRDAVAQTFIHAEINFATDIAAAAVGVITDFGQLTVLSMRSNHVSAERTPRLARDDLRPSAFFGLQLAGESLVAQGGRQAVVRPGELVIFDSTRPSMLTFRDGIRGVFRIPLDRLALPYDAIRRVSALTLSPGHPVTDVAAIYFRRLASRPDLFAVPGAEALSEPSIELMRAVITTRLDAAELGKDALKATLPLRILEYARAHLHDPHLGAAQVAAAHHISERHLYNILGASGITLADWIRKQRLERCRNDIAASAFHATPIASIARGWGFTDPSSFTRMFKNAYGMSPREWRHQADTRRSEPTGEFIYR</sequence>
<dbReference type="InterPro" id="IPR050204">
    <property type="entry name" value="AraC_XylS_family_regulators"/>
</dbReference>
<dbReference type="GO" id="GO:0003700">
    <property type="term" value="F:DNA-binding transcription factor activity"/>
    <property type="evidence" value="ECO:0007669"/>
    <property type="project" value="InterPro"/>
</dbReference>
<dbReference type="OrthoDB" id="9799345at2"/>
<organism evidence="5 6">
    <name type="scientific">Mycolicibacterium moriokaense</name>
    <dbReference type="NCBI Taxonomy" id="39691"/>
    <lineage>
        <taxon>Bacteria</taxon>
        <taxon>Bacillati</taxon>
        <taxon>Actinomycetota</taxon>
        <taxon>Actinomycetes</taxon>
        <taxon>Mycobacteriales</taxon>
        <taxon>Mycobacteriaceae</taxon>
        <taxon>Mycolicibacterium</taxon>
    </lineage>
</organism>
<reference evidence="5 6" key="2">
    <citation type="submission" date="2018-06" db="EMBL/GenBank/DDBJ databases">
        <title>Sequencing of bacterial isolates from soil warming experiment in Harvard Forest, Massachusetts, USA.</title>
        <authorList>
            <person name="Deangelis K.PhD."/>
        </authorList>
    </citation>
    <scope>NUCLEOTIDE SEQUENCE [LARGE SCALE GENOMIC DNA]</scope>
    <source>
        <strain evidence="5 6">GAS496</strain>
    </source>
</reference>
<dbReference type="EMBL" id="QJJU01000003">
    <property type="protein sequence ID" value="PXX10951.1"/>
    <property type="molecule type" value="Genomic_DNA"/>
</dbReference>
<evidence type="ECO:0000259" key="4">
    <source>
        <dbReference type="PROSITE" id="PS01124"/>
    </source>
</evidence>
<comment type="caution">
    <text evidence="5">The sequence shown here is derived from an EMBL/GenBank/DDBJ whole genome shotgun (WGS) entry which is preliminary data.</text>
</comment>
<dbReference type="Gene3D" id="1.10.10.60">
    <property type="entry name" value="Homeodomain-like"/>
    <property type="match status" value="1"/>
</dbReference>
<dbReference type="InterPro" id="IPR009057">
    <property type="entry name" value="Homeodomain-like_sf"/>
</dbReference>
<dbReference type="PRINTS" id="PR00032">
    <property type="entry name" value="HTHARAC"/>
</dbReference>
<evidence type="ECO:0000256" key="1">
    <source>
        <dbReference type="ARBA" id="ARBA00023015"/>
    </source>
</evidence>
<dbReference type="PANTHER" id="PTHR46796:SF6">
    <property type="entry name" value="ARAC SUBFAMILY"/>
    <property type="match status" value="1"/>
</dbReference>
<keyword evidence="3" id="KW-0804">Transcription</keyword>
<dbReference type="InterPro" id="IPR035418">
    <property type="entry name" value="AraC-bd_2"/>
</dbReference>
<reference evidence="6" key="1">
    <citation type="submission" date="2018-05" db="EMBL/GenBank/DDBJ databases">
        <authorList>
            <person name="Deangelis K."/>
            <person name="Huntemann M."/>
            <person name="Clum A."/>
            <person name="Pillay M."/>
            <person name="Palaniappan K."/>
            <person name="Varghese N."/>
            <person name="Mikhailova N."/>
            <person name="Stamatis D."/>
            <person name="Reddy T."/>
            <person name="Daum C."/>
            <person name="Shapiro N."/>
            <person name="Ivanova N."/>
            <person name="Kyrpides N."/>
            <person name="Woyke T."/>
        </authorList>
    </citation>
    <scope>NUCLEOTIDE SEQUENCE [LARGE SCALE GENOMIC DNA]</scope>
    <source>
        <strain evidence="6">GAS496</strain>
    </source>
</reference>
<protein>
    <submittedName>
        <fullName evidence="5">AraC-like DNA-binding protein</fullName>
    </submittedName>
</protein>
<evidence type="ECO:0000313" key="5">
    <source>
        <dbReference type="EMBL" id="PXX10951.1"/>
    </source>
</evidence>
<feature type="domain" description="HTH araC/xylS-type" evidence="4">
    <location>
        <begin position="217"/>
        <end position="318"/>
    </location>
</feature>
<name>A0A318HKM5_9MYCO</name>
<dbReference type="PROSITE" id="PS01124">
    <property type="entry name" value="HTH_ARAC_FAMILY_2"/>
    <property type="match status" value="1"/>
</dbReference>
<evidence type="ECO:0000256" key="3">
    <source>
        <dbReference type="ARBA" id="ARBA00023163"/>
    </source>
</evidence>
<proteinExistence type="predicted"/>
<dbReference type="SUPFAM" id="SSF46689">
    <property type="entry name" value="Homeodomain-like"/>
    <property type="match status" value="1"/>
</dbReference>
<gene>
    <name evidence="5" type="ORF">C8E89_10338</name>
</gene>
<dbReference type="Pfam" id="PF12833">
    <property type="entry name" value="HTH_18"/>
    <property type="match status" value="1"/>
</dbReference>
<keyword evidence="6" id="KW-1185">Reference proteome</keyword>
<dbReference type="InterPro" id="IPR018060">
    <property type="entry name" value="HTH_AraC"/>
</dbReference>
<evidence type="ECO:0000256" key="2">
    <source>
        <dbReference type="ARBA" id="ARBA00023125"/>
    </source>
</evidence>
<accession>A0A318HKM5</accession>
<dbReference type="AlphaFoldDB" id="A0A318HKM5"/>
<evidence type="ECO:0000313" key="6">
    <source>
        <dbReference type="Proteomes" id="UP000247781"/>
    </source>
</evidence>
<dbReference type="PANTHER" id="PTHR46796">
    <property type="entry name" value="HTH-TYPE TRANSCRIPTIONAL ACTIVATOR RHAS-RELATED"/>
    <property type="match status" value="1"/>
</dbReference>
<keyword evidence="2 5" id="KW-0238">DNA-binding</keyword>
<dbReference type="SMART" id="SM00342">
    <property type="entry name" value="HTH_ARAC"/>
    <property type="match status" value="1"/>
</dbReference>
<dbReference type="Proteomes" id="UP000247781">
    <property type="component" value="Unassembled WGS sequence"/>
</dbReference>
<dbReference type="GO" id="GO:0043565">
    <property type="term" value="F:sequence-specific DNA binding"/>
    <property type="evidence" value="ECO:0007669"/>
    <property type="project" value="InterPro"/>
</dbReference>
<dbReference type="Pfam" id="PF14525">
    <property type="entry name" value="AraC_binding_2"/>
    <property type="match status" value="1"/>
</dbReference>
<keyword evidence="1" id="KW-0805">Transcription regulation</keyword>
<dbReference type="InterPro" id="IPR020449">
    <property type="entry name" value="Tscrpt_reg_AraC-type_HTH"/>
</dbReference>